<reference evidence="6" key="1">
    <citation type="journal article" date="2019" name="IScience">
        <title>Narwhal Genome Reveals Long-Term Low Genetic Diversity despite Current Large Abundance Size.</title>
        <authorList>
            <person name="Westbury M.V."/>
            <person name="Petersen B."/>
            <person name="Garde E."/>
            <person name="Heide-Jorgensen M.P."/>
            <person name="Lorenzen E.D."/>
        </authorList>
    </citation>
    <scope>NUCLEOTIDE SEQUENCE [LARGE SCALE GENOMIC DNA]</scope>
</reference>
<keyword evidence="3" id="KW-0963">Cytoplasm</keyword>
<dbReference type="FunFam" id="1.20.58.610:FF:000001">
    <property type="entry name" value="Hsp90 co-chaperone Cdc37-like 1"/>
    <property type="match status" value="1"/>
</dbReference>
<name>A0A4U1ECU5_MONMO</name>
<evidence type="ECO:0000256" key="2">
    <source>
        <dbReference type="ARBA" id="ARBA00006222"/>
    </source>
</evidence>
<dbReference type="InterPro" id="IPR038189">
    <property type="entry name" value="Cdc37_Hsp90-bd_sf"/>
</dbReference>
<accession>A0A4U1ECU5</accession>
<evidence type="ECO:0000256" key="1">
    <source>
        <dbReference type="ARBA" id="ARBA00004496"/>
    </source>
</evidence>
<dbReference type="GO" id="GO:0051082">
    <property type="term" value="F:unfolded protein binding"/>
    <property type="evidence" value="ECO:0007669"/>
    <property type="project" value="TreeGrafter"/>
</dbReference>
<dbReference type="GO" id="GO:0006457">
    <property type="term" value="P:protein folding"/>
    <property type="evidence" value="ECO:0007669"/>
    <property type="project" value="TreeGrafter"/>
</dbReference>
<dbReference type="GO" id="GO:0005737">
    <property type="term" value="C:cytoplasm"/>
    <property type="evidence" value="ECO:0007669"/>
    <property type="project" value="UniProtKB-SubCell"/>
</dbReference>
<organism evidence="5 6">
    <name type="scientific">Monodon monoceros</name>
    <name type="common">Narwhal</name>
    <name type="synonym">Ceratodon monodon</name>
    <dbReference type="NCBI Taxonomy" id="40151"/>
    <lineage>
        <taxon>Eukaryota</taxon>
        <taxon>Metazoa</taxon>
        <taxon>Chordata</taxon>
        <taxon>Craniata</taxon>
        <taxon>Vertebrata</taxon>
        <taxon>Euteleostomi</taxon>
        <taxon>Mammalia</taxon>
        <taxon>Eutheria</taxon>
        <taxon>Laurasiatheria</taxon>
        <taxon>Artiodactyla</taxon>
        <taxon>Whippomorpha</taxon>
        <taxon>Cetacea</taxon>
        <taxon>Odontoceti</taxon>
        <taxon>Monodontidae</taxon>
        <taxon>Monodon</taxon>
    </lineage>
</organism>
<evidence type="ECO:0000313" key="6">
    <source>
        <dbReference type="Proteomes" id="UP000308365"/>
    </source>
</evidence>
<dbReference type="PANTHER" id="PTHR12800:SF3">
    <property type="entry name" value="HSP90 CO-CHAPERONE CDC37"/>
    <property type="match status" value="1"/>
</dbReference>
<dbReference type="InterPro" id="IPR004918">
    <property type="entry name" value="Cdc37"/>
</dbReference>
<comment type="subcellular location">
    <subcellularLocation>
        <location evidence="1">Cytoplasm</location>
    </subcellularLocation>
</comment>
<sequence>MRKKEKSMAWNMDTLSKDGFSKSMVNTKPEQAEVDLEEVREQKQKTFMEKYEKQIKHFSMLRCWDDSQKYLLDNIHLVCEETANYLVIWCFDLKAEEKCVLMEQVAHQTIVMQFILELAKSLKVDPRACFWQFFTKIKTADGQYMEGFNDELEAFKDCVQGQAKLRIKKVMKEYEEEECKQQLVRAAWTPLRYTSPSLKNSRNALR</sequence>
<dbReference type="GO" id="GO:0031072">
    <property type="term" value="F:heat shock protein binding"/>
    <property type="evidence" value="ECO:0007669"/>
    <property type="project" value="TreeGrafter"/>
</dbReference>
<comment type="similarity">
    <text evidence="2">Belongs to the CDC37 family.</text>
</comment>
<dbReference type="Proteomes" id="UP000308365">
    <property type="component" value="Unassembled WGS sequence"/>
</dbReference>
<dbReference type="SMART" id="SM01070">
    <property type="entry name" value="CDC37_M"/>
    <property type="match status" value="1"/>
</dbReference>
<dbReference type="GO" id="GO:0051087">
    <property type="term" value="F:protein-folding chaperone binding"/>
    <property type="evidence" value="ECO:0007669"/>
    <property type="project" value="TreeGrafter"/>
</dbReference>
<dbReference type="PANTHER" id="PTHR12800">
    <property type="entry name" value="CDC37-RELATED"/>
    <property type="match status" value="1"/>
</dbReference>
<comment type="caution">
    <text evidence="5">The sequence shown here is derived from an EMBL/GenBank/DDBJ whole genome shotgun (WGS) entry which is preliminary data.</text>
</comment>
<evidence type="ECO:0000256" key="3">
    <source>
        <dbReference type="ARBA" id="ARBA00022490"/>
    </source>
</evidence>
<gene>
    <name evidence="5" type="ORF">EI555_008082</name>
</gene>
<dbReference type="SUPFAM" id="SSF101391">
    <property type="entry name" value="Hsp90 co-chaperone CDC37"/>
    <property type="match status" value="1"/>
</dbReference>
<dbReference type="EMBL" id="RWIC01002227">
    <property type="protein sequence ID" value="TKC33911.1"/>
    <property type="molecule type" value="Genomic_DNA"/>
</dbReference>
<dbReference type="AlphaFoldDB" id="A0A4U1ECU5"/>
<dbReference type="Gene3D" id="1.20.58.610">
    <property type="entry name" value="Cdc37, Hsp90 binding domain"/>
    <property type="match status" value="1"/>
</dbReference>
<protein>
    <recommendedName>
        <fullName evidence="4">Cdc37 Hsp90 binding domain-containing protein</fullName>
    </recommendedName>
</protein>
<dbReference type="Pfam" id="PF08565">
    <property type="entry name" value="CDC37_M"/>
    <property type="match status" value="1"/>
</dbReference>
<evidence type="ECO:0000313" key="5">
    <source>
        <dbReference type="EMBL" id="TKC33911.1"/>
    </source>
</evidence>
<feature type="domain" description="Cdc37 Hsp90 binding" evidence="4">
    <location>
        <begin position="16"/>
        <end position="178"/>
    </location>
</feature>
<evidence type="ECO:0000259" key="4">
    <source>
        <dbReference type="SMART" id="SM01070"/>
    </source>
</evidence>
<dbReference type="GO" id="GO:0050821">
    <property type="term" value="P:protein stabilization"/>
    <property type="evidence" value="ECO:0007669"/>
    <property type="project" value="TreeGrafter"/>
</dbReference>
<dbReference type="InterPro" id="IPR013874">
    <property type="entry name" value="Cdc37_Hsp90-bd"/>
</dbReference>
<proteinExistence type="inferred from homology"/>